<keyword evidence="9" id="KW-0326">Glycosidase</keyword>
<protein>
    <submittedName>
        <fullName evidence="11">Endonuclease-3</fullName>
        <ecNumber evidence="11">4.2.99.18</ecNumber>
    </submittedName>
</protein>
<dbReference type="InterPro" id="IPR004035">
    <property type="entry name" value="Endouclease-III_FeS-bd_BS"/>
</dbReference>
<dbReference type="CDD" id="cd00056">
    <property type="entry name" value="ENDO3c"/>
    <property type="match status" value="1"/>
</dbReference>
<dbReference type="SUPFAM" id="SSF48150">
    <property type="entry name" value="DNA-glycosylase"/>
    <property type="match status" value="1"/>
</dbReference>
<dbReference type="PANTHER" id="PTHR47203">
    <property type="match status" value="1"/>
</dbReference>
<evidence type="ECO:0000256" key="3">
    <source>
        <dbReference type="ARBA" id="ARBA00022723"/>
    </source>
</evidence>
<dbReference type="GO" id="GO:0046872">
    <property type="term" value="F:metal ion binding"/>
    <property type="evidence" value="ECO:0007669"/>
    <property type="project" value="UniProtKB-KW"/>
</dbReference>
<comment type="caution">
    <text evidence="11">The sequence shown here is derived from an EMBL/GenBank/DDBJ whole genome shotgun (WGS) entry which is preliminary data.</text>
</comment>
<evidence type="ECO:0000256" key="2">
    <source>
        <dbReference type="ARBA" id="ARBA00008343"/>
    </source>
</evidence>
<comment type="similarity">
    <text evidence="2">Belongs to the Nth/MutY family.</text>
</comment>
<keyword evidence="5" id="KW-0378">Hydrolase</keyword>
<organism evidence="11 12">
    <name type="scientific">Deinococcus humi</name>
    <dbReference type="NCBI Taxonomy" id="662880"/>
    <lineage>
        <taxon>Bacteria</taxon>
        <taxon>Thermotogati</taxon>
        <taxon>Deinococcota</taxon>
        <taxon>Deinococci</taxon>
        <taxon>Deinococcales</taxon>
        <taxon>Deinococcaceae</taxon>
        <taxon>Deinococcus</taxon>
    </lineage>
</organism>
<keyword evidence="4" id="KW-0227">DNA damage</keyword>
<dbReference type="Pfam" id="PF00730">
    <property type="entry name" value="HhH-GPD"/>
    <property type="match status" value="1"/>
</dbReference>
<evidence type="ECO:0000256" key="4">
    <source>
        <dbReference type="ARBA" id="ARBA00022763"/>
    </source>
</evidence>
<keyword evidence="11" id="KW-0540">Nuclease</keyword>
<dbReference type="PIRSF" id="PIRSF001435">
    <property type="entry name" value="Nth"/>
    <property type="match status" value="1"/>
</dbReference>
<evidence type="ECO:0000259" key="10">
    <source>
        <dbReference type="SMART" id="SM00478"/>
    </source>
</evidence>
<evidence type="ECO:0000256" key="6">
    <source>
        <dbReference type="ARBA" id="ARBA00023004"/>
    </source>
</evidence>
<name>A0A7W8JRQ6_9DEIO</name>
<dbReference type="InterPro" id="IPR003651">
    <property type="entry name" value="Endonuclease3_FeS-loop_motif"/>
</dbReference>
<keyword evidence="11" id="KW-0255">Endonuclease</keyword>
<dbReference type="GO" id="GO:0051539">
    <property type="term" value="F:4 iron, 4 sulfur cluster binding"/>
    <property type="evidence" value="ECO:0007669"/>
    <property type="project" value="InterPro"/>
</dbReference>
<dbReference type="InterPro" id="IPR003265">
    <property type="entry name" value="HhH-GPD_domain"/>
</dbReference>
<evidence type="ECO:0000256" key="1">
    <source>
        <dbReference type="ARBA" id="ARBA00001966"/>
    </source>
</evidence>
<reference evidence="11 12" key="1">
    <citation type="submission" date="2020-08" db="EMBL/GenBank/DDBJ databases">
        <title>Genomic Encyclopedia of Type Strains, Phase IV (KMG-IV): sequencing the most valuable type-strain genomes for metagenomic binning, comparative biology and taxonomic classification.</title>
        <authorList>
            <person name="Goeker M."/>
        </authorList>
    </citation>
    <scope>NUCLEOTIDE SEQUENCE [LARGE SCALE GENOMIC DNA]</scope>
    <source>
        <strain evidence="11 12">DSM 27939</strain>
    </source>
</reference>
<keyword evidence="7" id="KW-0411">Iron-sulfur</keyword>
<comment type="cofactor">
    <cofactor evidence="1">
        <name>[4Fe-4S] cluster</name>
        <dbReference type="ChEBI" id="CHEBI:49883"/>
    </cofactor>
</comment>
<keyword evidence="6" id="KW-0408">Iron</keyword>
<sequence length="256" mass="29034">MTAEPVLNAARPEEERAELLRWMKSELHAEYGDRHLDPRREPMHELISTILSQRTTWQDEAAAYDELCEIGDWDAIIAAPTERVAHAIRRSNYPESKAPRIQETLRRIRDSPGGYNLEFLRDMPSKDALKWLTDLPGVGVKTASLVLLFNYAHPVFPVDTHVHRITTRVGAIPLMGEQAAHRALLKVLPGEPPFLYELHLNLLRHGQQVCQWSRPKCGVCVLRERCDAYALFGDRVPSFSETVKAKGKAGTKKAQE</sequence>
<dbReference type="SMART" id="SM00478">
    <property type="entry name" value="ENDO3c"/>
    <property type="match status" value="1"/>
</dbReference>
<evidence type="ECO:0000256" key="8">
    <source>
        <dbReference type="ARBA" id="ARBA00023204"/>
    </source>
</evidence>
<dbReference type="InterPro" id="IPR023170">
    <property type="entry name" value="HhH_base_excis_C"/>
</dbReference>
<dbReference type="AlphaFoldDB" id="A0A7W8JRQ6"/>
<feature type="domain" description="HhH-GPD" evidence="10">
    <location>
        <begin position="51"/>
        <end position="208"/>
    </location>
</feature>
<keyword evidence="8" id="KW-0234">DNA repair</keyword>
<dbReference type="EC" id="4.2.99.18" evidence="11"/>
<dbReference type="Gene3D" id="1.10.340.30">
    <property type="entry name" value="Hypothetical protein, domain 2"/>
    <property type="match status" value="1"/>
</dbReference>
<accession>A0A7W8JRQ6</accession>
<proteinExistence type="inferred from homology"/>
<keyword evidence="12" id="KW-1185">Reference proteome</keyword>
<dbReference type="Gene3D" id="1.10.1670.10">
    <property type="entry name" value="Helix-hairpin-Helix base-excision DNA repair enzymes (C-terminal)"/>
    <property type="match status" value="1"/>
</dbReference>
<evidence type="ECO:0000313" key="12">
    <source>
        <dbReference type="Proteomes" id="UP000552709"/>
    </source>
</evidence>
<evidence type="ECO:0000256" key="5">
    <source>
        <dbReference type="ARBA" id="ARBA00022801"/>
    </source>
</evidence>
<dbReference type="PROSITE" id="PS00764">
    <property type="entry name" value="ENDONUCLEASE_III_1"/>
    <property type="match status" value="1"/>
</dbReference>
<evidence type="ECO:0000256" key="9">
    <source>
        <dbReference type="ARBA" id="ARBA00023295"/>
    </source>
</evidence>
<evidence type="ECO:0000313" key="11">
    <source>
        <dbReference type="EMBL" id="MBB5362000.1"/>
    </source>
</evidence>
<evidence type="ECO:0000256" key="7">
    <source>
        <dbReference type="ARBA" id="ARBA00023014"/>
    </source>
</evidence>
<dbReference type="GO" id="GO:0006284">
    <property type="term" value="P:base-excision repair"/>
    <property type="evidence" value="ECO:0007669"/>
    <property type="project" value="InterPro"/>
</dbReference>
<dbReference type="InterPro" id="IPR011257">
    <property type="entry name" value="DNA_glycosylase"/>
</dbReference>
<dbReference type="GO" id="GO:0140078">
    <property type="term" value="F:class I DNA-(apurinic or apyrimidinic site) endonuclease activity"/>
    <property type="evidence" value="ECO:0007669"/>
    <property type="project" value="UniProtKB-EC"/>
</dbReference>
<dbReference type="Proteomes" id="UP000552709">
    <property type="component" value="Unassembled WGS sequence"/>
</dbReference>
<dbReference type="EMBL" id="JACHFL010000002">
    <property type="protein sequence ID" value="MBB5362000.1"/>
    <property type="molecule type" value="Genomic_DNA"/>
</dbReference>
<keyword evidence="11" id="KW-0456">Lyase</keyword>
<keyword evidence="3" id="KW-0479">Metal-binding</keyword>
<gene>
    <name evidence="11" type="ORF">HNQ08_001085</name>
</gene>
<dbReference type="RefSeq" id="WP_184128106.1">
    <property type="nucleotide sequence ID" value="NZ_JACHFL010000002.1"/>
</dbReference>
<dbReference type="SMART" id="SM00525">
    <property type="entry name" value="FES"/>
    <property type="match status" value="1"/>
</dbReference>
<dbReference type="PANTHER" id="PTHR47203:SF1">
    <property type="entry name" value="HYPOTHETICAL BASE EXCISION DNA REPAIR PROTEIN (EUROFUNG)"/>
    <property type="match status" value="1"/>
</dbReference>
<dbReference type="GO" id="GO:0016798">
    <property type="term" value="F:hydrolase activity, acting on glycosyl bonds"/>
    <property type="evidence" value="ECO:0007669"/>
    <property type="project" value="UniProtKB-KW"/>
</dbReference>